<evidence type="ECO:0000313" key="3">
    <source>
        <dbReference type="EMBL" id="MTD15751.1"/>
    </source>
</evidence>
<dbReference type="PANTHER" id="PTHR34406:SF1">
    <property type="entry name" value="PROTEIN YCEI"/>
    <property type="match status" value="1"/>
</dbReference>
<dbReference type="AlphaFoldDB" id="A0A7K1FNL0"/>
<protein>
    <recommendedName>
        <fullName evidence="2">Lipid/polyisoprenoid-binding YceI-like domain-containing protein</fullName>
    </recommendedName>
</protein>
<reference evidence="3 4" key="1">
    <citation type="submission" date="2019-11" db="EMBL/GenBank/DDBJ databases">
        <authorList>
            <person name="Jiang L.-Q."/>
        </authorList>
    </citation>
    <scope>NUCLEOTIDE SEQUENCE [LARGE SCALE GENOMIC DNA]</scope>
    <source>
        <strain evidence="3 4">YIM 132087</strain>
    </source>
</reference>
<dbReference type="Gene3D" id="2.40.128.110">
    <property type="entry name" value="Lipid/polyisoprenoid-binding, YceI-like"/>
    <property type="match status" value="1"/>
</dbReference>
<dbReference type="PANTHER" id="PTHR34406">
    <property type="entry name" value="PROTEIN YCEI"/>
    <property type="match status" value="1"/>
</dbReference>
<evidence type="ECO:0000256" key="1">
    <source>
        <dbReference type="ARBA" id="ARBA00008812"/>
    </source>
</evidence>
<comment type="caution">
    <text evidence="3">The sequence shown here is derived from an EMBL/GenBank/DDBJ whole genome shotgun (WGS) entry which is preliminary data.</text>
</comment>
<dbReference type="InterPro" id="IPR007372">
    <property type="entry name" value="Lipid/polyisoprenoid-bd_YceI"/>
</dbReference>
<dbReference type="SMART" id="SM00867">
    <property type="entry name" value="YceI"/>
    <property type="match status" value="1"/>
</dbReference>
<organism evidence="3 4">
    <name type="scientific">Nakamurella alba</name>
    <dbReference type="NCBI Taxonomy" id="2665158"/>
    <lineage>
        <taxon>Bacteria</taxon>
        <taxon>Bacillati</taxon>
        <taxon>Actinomycetota</taxon>
        <taxon>Actinomycetes</taxon>
        <taxon>Nakamurellales</taxon>
        <taxon>Nakamurellaceae</taxon>
        <taxon>Nakamurella</taxon>
    </lineage>
</organism>
<evidence type="ECO:0000259" key="2">
    <source>
        <dbReference type="SMART" id="SM00867"/>
    </source>
</evidence>
<feature type="domain" description="Lipid/polyisoprenoid-binding YceI-like" evidence="2">
    <location>
        <begin position="23"/>
        <end position="186"/>
    </location>
</feature>
<dbReference type="InterPro" id="IPR036761">
    <property type="entry name" value="TTHA0802/YceI-like_sf"/>
</dbReference>
<evidence type="ECO:0000313" key="4">
    <source>
        <dbReference type="Proteomes" id="UP000460221"/>
    </source>
</evidence>
<comment type="similarity">
    <text evidence="1">Belongs to the UPF0312 family.</text>
</comment>
<dbReference type="RefSeq" id="WP_154769772.1">
    <property type="nucleotide sequence ID" value="NZ_WLYK01000007.1"/>
</dbReference>
<sequence>MARTATVDRTVTACSVQGLTAGRWTIECSRSALKVSVKVGIFATATGRFGRVTGQVELAEDHLASTVEVAVDTRSLTSGSSSMDALLHGAGIIDSEANPTISFVSRALRPAGQDGRWLLDGLLTTDGAVLDVTLDMADPTLAADGALELHAVGQLSSKDAVRLLSHPGVEKILGRTMALDLVVVVVKD</sequence>
<dbReference type="EMBL" id="WLYK01000007">
    <property type="protein sequence ID" value="MTD15751.1"/>
    <property type="molecule type" value="Genomic_DNA"/>
</dbReference>
<proteinExistence type="inferred from homology"/>
<name>A0A7K1FNL0_9ACTN</name>
<dbReference type="Proteomes" id="UP000460221">
    <property type="component" value="Unassembled WGS sequence"/>
</dbReference>
<keyword evidence="4" id="KW-1185">Reference proteome</keyword>
<accession>A0A7K1FNL0</accession>
<dbReference type="Pfam" id="PF04264">
    <property type="entry name" value="YceI"/>
    <property type="match status" value="1"/>
</dbReference>
<gene>
    <name evidence="3" type="ORF">GIS00_17595</name>
</gene>
<dbReference type="SUPFAM" id="SSF101874">
    <property type="entry name" value="YceI-like"/>
    <property type="match status" value="1"/>
</dbReference>